<reference evidence="6" key="2">
    <citation type="submission" date="2019-04" db="EMBL/GenBank/DDBJ databases">
        <authorList>
            <person name="Li P."/>
            <person name="Liu Y."/>
            <person name="Wang S."/>
            <person name="Sun H."/>
        </authorList>
    </citation>
    <scope>NUCLEOTIDE SEQUENCE</scope>
</reference>
<dbReference type="GO" id="GO:0005549">
    <property type="term" value="F:odorant binding"/>
    <property type="evidence" value="ECO:0007669"/>
    <property type="project" value="InterPro"/>
</dbReference>
<evidence type="ECO:0000256" key="3">
    <source>
        <dbReference type="PIRSR" id="PIRSR015604-1"/>
    </source>
</evidence>
<dbReference type="Gene3D" id="1.10.238.20">
    <property type="entry name" value="Pheromone/general odorant binding protein domain"/>
    <property type="match status" value="1"/>
</dbReference>
<name>A0A0K0MN53_9NEOP</name>
<evidence type="ECO:0000256" key="2">
    <source>
        <dbReference type="ARBA" id="ARBA00022448"/>
    </source>
</evidence>
<feature type="disulfide bond" evidence="3">
    <location>
        <begin position="116"/>
        <end position="136"/>
    </location>
</feature>
<dbReference type="InterPro" id="IPR006072">
    <property type="entry name" value="Odorant/phero-bd_Lep"/>
</dbReference>
<keyword evidence="2" id="KW-0813">Transport</keyword>
<evidence type="ECO:0000313" key="6">
    <source>
        <dbReference type="EMBL" id="QGN03652.1"/>
    </source>
</evidence>
<dbReference type="InterPro" id="IPR006170">
    <property type="entry name" value="PBP/GOBP"/>
</dbReference>
<organism evidence="5">
    <name type="scientific">Conopomorpha sinensis</name>
    <name type="common">litch fruit borer</name>
    <dbReference type="NCBI Taxonomy" id="940481"/>
    <lineage>
        <taxon>Eukaryota</taxon>
        <taxon>Metazoa</taxon>
        <taxon>Ecdysozoa</taxon>
        <taxon>Arthropoda</taxon>
        <taxon>Hexapoda</taxon>
        <taxon>Insecta</taxon>
        <taxon>Pterygota</taxon>
        <taxon>Neoptera</taxon>
        <taxon>Endopterygota</taxon>
        <taxon>Lepidoptera</taxon>
        <taxon>Glossata</taxon>
        <taxon>Ditrysia</taxon>
        <taxon>Tineoidea</taxon>
        <taxon>Gracillariidae</taxon>
        <taxon>Conopomorpha</taxon>
    </lineage>
</organism>
<feature type="signal peptide" evidence="4">
    <location>
        <begin position="1"/>
        <end position="19"/>
    </location>
</feature>
<dbReference type="PRINTS" id="PR00484">
    <property type="entry name" value="PBPGOBP"/>
</dbReference>
<evidence type="ECO:0000313" key="7">
    <source>
        <dbReference type="EMBL" id="XCD10488.1"/>
    </source>
</evidence>
<feature type="chain" id="PRO_5042679443" evidence="4">
    <location>
        <begin position="20"/>
        <end position="160"/>
    </location>
</feature>
<reference evidence="5" key="1">
    <citation type="submission" date="2014-08" db="EMBL/GenBank/DDBJ databases">
        <title>Molecular cloning of general odorant-binding protein.</title>
        <authorList>
            <person name="Yao Q."/>
            <person name="Dong Y."/>
            <person name="Xu S."/>
            <person name="Chen B."/>
        </authorList>
    </citation>
    <scope>NUCLEOTIDE SEQUENCE</scope>
</reference>
<evidence type="ECO:0000256" key="1">
    <source>
        <dbReference type="ARBA" id="ARBA00008098"/>
    </source>
</evidence>
<feature type="disulfide bond" evidence="3">
    <location>
        <begin position="69"/>
        <end position="127"/>
    </location>
</feature>
<dbReference type="AlphaFoldDB" id="A0A0K0MN53"/>
<keyword evidence="4" id="KW-0732">Signal</keyword>
<proteinExistence type="evidence at transcript level"/>
<dbReference type="PIRSF" id="PIRSF015604">
    <property type="entry name" value="Odorant/phero_bd"/>
    <property type="match status" value="1"/>
</dbReference>
<evidence type="ECO:0000313" key="5">
    <source>
        <dbReference type="EMBL" id="AKF16202.1"/>
    </source>
</evidence>
<dbReference type="CDD" id="cd23992">
    <property type="entry name" value="PBP_GOBP"/>
    <property type="match status" value="1"/>
</dbReference>
<reference evidence="7" key="3">
    <citation type="submission" date="2024-06" db="EMBL/GenBank/DDBJ databases">
        <authorList>
            <person name="Chang H."/>
        </authorList>
    </citation>
    <scope>NUCLEOTIDE SEQUENCE</scope>
</reference>
<accession>A0A0K0MN53</accession>
<dbReference type="Pfam" id="PF01395">
    <property type="entry name" value="PBP_GOBP"/>
    <property type="match status" value="1"/>
</dbReference>
<dbReference type="InterPro" id="IPR036728">
    <property type="entry name" value="PBP_GOBP_sf"/>
</dbReference>
<dbReference type="SUPFAM" id="SSF47565">
    <property type="entry name" value="Insect pheromone/odorant-binding proteins"/>
    <property type="match status" value="1"/>
</dbReference>
<comment type="similarity">
    <text evidence="1">Belongs to the PBP/GOBP family.</text>
</comment>
<feature type="disulfide bond" evidence="3">
    <location>
        <begin position="38"/>
        <end position="73"/>
    </location>
</feature>
<sequence length="160" mass="18239" precursor="true">MWKFVTLSILCGMVVNVMGTAEIMSHVTAHFGKLLEECRQESGLTTDILEEFQHFWREDFEVVHRELGCAIMCMSNRLTLMHDDARMHHANMHDYVKSFPQGELLSGTMVELIHNCEKIHDDIPDDCDRIVKVAACFKVDAKKAGIAPEVAMIEAVLEKY</sequence>
<evidence type="ECO:0000256" key="4">
    <source>
        <dbReference type="SAM" id="SignalP"/>
    </source>
</evidence>
<dbReference type="SMART" id="SM00708">
    <property type="entry name" value="PhBP"/>
    <property type="match status" value="1"/>
</dbReference>
<dbReference type="EMBL" id="PP937561">
    <property type="protein sequence ID" value="XCD10488.1"/>
    <property type="molecule type" value="mRNA"/>
</dbReference>
<keyword evidence="3" id="KW-1015">Disulfide bond</keyword>
<dbReference type="EMBL" id="MK882900">
    <property type="protein sequence ID" value="QGN03652.1"/>
    <property type="molecule type" value="mRNA"/>
</dbReference>
<dbReference type="EMBL" id="KM272264">
    <property type="protein sequence ID" value="AKF16202.1"/>
    <property type="molecule type" value="mRNA"/>
</dbReference>
<protein>
    <submittedName>
        <fullName evidence="5">General odorant binding protein 2</fullName>
    </submittedName>
    <submittedName>
        <fullName evidence="7">General odorant-binding protein</fullName>
    </submittedName>
    <submittedName>
        <fullName evidence="6">Putative odorant binding protein 22</fullName>
    </submittedName>
</protein>